<organism evidence="1 2">
    <name type="scientific">Panagrolaimus sp. JU765</name>
    <dbReference type="NCBI Taxonomy" id="591449"/>
    <lineage>
        <taxon>Eukaryota</taxon>
        <taxon>Metazoa</taxon>
        <taxon>Ecdysozoa</taxon>
        <taxon>Nematoda</taxon>
        <taxon>Chromadorea</taxon>
        <taxon>Rhabditida</taxon>
        <taxon>Tylenchina</taxon>
        <taxon>Panagrolaimomorpha</taxon>
        <taxon>Panagrolaimoidea</taxon>
        <taxon>Panagrolaimidae</taxon>
        <taxon>Panagrolaimus</taxon>
    </lineage>
</organism>
<evidence type="ECO:0000313" key="2">
    <source>
        <dbReference type="WBParaSite" id="JU765_v2.g7435.t1"/>
    </source>
</evidence>
<dbReference type="WBParaSite" id="JU765_v2.g7435.t1">
    <property type="protein sequence ID" value="JU765_v2.g7435.t1"/>
    <property type="gene ID" value="JU765_v2.g7435"/>
</dbReference>
<evidence type="ECO:0000313" key="1">
    <source>
        <dbReference type="Proteomes" id="UP000887576"/>
    </source>
</evidence>
<name>A0AC34RJ05_9BILA</name>
<dbReference type="Proteomes" id="UP000887576">
    <property type="component" value="Unplaced"/>
</dbReference>
<reference evidence="2" key="1">
    <citation type="submission" date="2022-11" db="UniProtKB">
        <authorList>
            <consortium name="WormBaseParasite"/>
        </authorList>
    </citation>
    <scope>IDENTIFICATION</scope>
</reference>
<sequence>MSVFLSKRSNVGEIPHQNRSPASPVSTTWLAEGYTDDGQLSRYENVRPQSRFSGVSTLNSRTRISQVSLGNTDDISTISQMIRFSTQIPHGELVIEPRYTLGPPPRGTLPRLKYYYDKYKLRRIALFVLLILYSLIGAWFFYFIEHDNEQELLKKERQQLDQLRNDTLIKLRNIMLNEISGHDTRVLESRDILLDYEKKLAQTKLPEGLEWDIWGALFYVGTIFTTIGYGNITPRTSGGQVLTIAYAIFGIPLVLAILSQMGKKFTKWASEGWIRYRQYVKQQKLEKLKKILRRRRETIATNGTADSTAANSVYNLHTIEEGRTRRQTDGYSVTTGTLEHPEQCLVRGSNLQHGFLDEELLFSDEDDMESKTIPVWLALFICVGWICGCAGLFCCWETKWNYFTSLYFFCISLSTIGLGDVVPDHPRMLILLFWLVIIGLSIVSMLLSVIQIKIEEWLAKLKIKMQREYRRALESGNPVEREKIMEKLLENEPWFMKNMAMNLISEKQAEQLNHEAETFERVIAETNNKNIQTESLFDDGFVEGNSDEHEDKPIFTQQTFPEVEVQTINPDFVDVGTSARSNNPPLVDQATSDVEFFSEGPKTLDVTMSPPLRASVLATLADSISDATSLPMDPLSPKQCLDANNSIQEDLISLKDQSMQTDLAQFQIDEIALHLHNIQEQNKNKPTFADQSMETSMQGPSRLSIGMETDSVCMESKEAQINILPETVEKGTSTDNVMFDNKSMETETTQVNNRSMETVNVGLWRGECSRSVQTNFNEDDTLKISALEDLQNLESAKNKRRRFSNQKLAGGFELLETSVQCQLPAKDTCDMGVQTVRFLDDFGCAIDSGKVSRSESTVTIYHDSVEIEDAPRKNVVKQDLIIQTDDSYLKIARRLDEYRTNRTQSLHVCAAPHLLSTDSIPIPRRDEPKSPTSTGEKRRKSIIDIRRRRSMHKPVRSPQPTAMYEESELSELEEGQSKVGKVTFDFSEQGPATKSKRVAPKAFITRKRSTRQRTPEGRRKSRVTIIDLRQNSAS</sequence>
<protein>
    <submittedName>
        <fullName evidence="2">Potassium channel domain-containing protein</fullName>
    </submittedName>
</protein>
<accession>A0AC34RJ05</accession>
<proteinExistence type="predicted"/>